<dbReference type="Proteomes" id="UP001139971">
    <property type="component" value="Unassembled WGS sequence"/>
</dbReference>
<dbReference type="Pfam" id="PF01244">
    <property type="entry name" value="Peptidase_M19"/>
    <property type="match status" value="1"/>
</dbReference>
<name>A0A9X3YLI1_9GAMM</name>
<comment type="caution">
    <text evidence="1">The sequence shown here is derived from an EMBL/GenBank/DDBJ whole genome shotgun (WGS) entry which is preliminary data.</text>
</comment>
<dbReference type="PANTHER" id="PTHR10443">
    <property type="entry name" value="MICROSOMAL DIPEPTIDASE"/>
    <property type="match status" value="1"/>
</dbReference>
<proteinExistence type="predicted"/>
<evidence type="ECO:0000313" key="1">
    <source>
        <dbReference type="EMBL" id="MDC8014631.1"/>
    </source>
</evidence>
<dbReference type="SUPFAM" id="SSF51556">
    <property type="entry name" value="Metallo-dependent hydrolases"/>
    <property type="match status" value="1"/>
</dbReference>
<dbReference type="GO" id="GO:0070573">
    <property type="term" value="F:metallodipeptidase activity"/>
    <property type="evidence" value="ECO:0007669"/>
    <property type="project" value="InterPro"/>
</dbReference>
<dbReference type="InterPro" id="IPR008257">
    <property type="entry name" value="Pept_M19"/>
</dbReference>
<dbReference type="PROSITE" id="PS51318">
    <property type="entry name" value="TAT"/>
    <property type="match status" value="1"/>
</dbReference>
<dbReference type="Gene3D" id="3.20.20.140">
    <property type="entry name" value="Metal-dependent hydrolases"/>
    <property type="match status" value="1"/>
</dbReference>
<dbReference type="InterPro" id="IPR006311">
    <property type="entry name" value="TAT_signal"/>
</dbReference>
<gene>
    <name evidence="1" type="ORF">OD750_018955</name>
</gene>
<sequence>MKTRPASPTAFPTVELANTGRRRVLQAAAAAIAVAGSAALSRRAFAAPATADPRKYSARARRVVERSLVIDMLAPLRLDLSDDIYAKPLTDAEAVAFRASGITGFHNAWGLGGTDAREHCFKYLAGWNGFIARNANLFALVDRAADLDRAREQKKIAVIMGLQNAEQFYAVEDVKTFHQLGLRCAQLTYNSQNLIGAGATERVDGGLSDFGVKIVAAMNEVGMLVDVSHCGDRTTLDAIELAKGPIAITHSNCRALNDHPRLKTDEAIKKLAAKGGVMGITGVRMFVAGKEPTTIEHLVDHIDHVVKLVGIEHVGIGSDADLYGYDAMPADQVAALKAAYKASYGFREKIDIDGFNHPTKTYDLTEALIRRGYGDDHIGLVLGGNFRRLLGQVWR</sequence>
<protein>
    <submittedName>
        <fullName evidence="1">Dipeptidase</fullName>
    </submittedName>
</protein>
<dbReference type="InterPro" id="IPR032466">
    <property type="entry name" value="Metal_Hydrolase"/>
</dbReference>
<dbReference type="EMBL" id="JAOVZO020000018">
    <property type="protein sequence ID" value="MDC8014631.1"/>
    <property type="molecule type" value="Genomic_DNA"/>
</dbReference>
<keyword evidence="2" id="KW-1185">Reference proteome</keyword>
<dbReference type="PROSITE" id="PS51365">
    <property type="entry name" value="RENAL_DIPEPTIDASE_2"/>
    <property type="match status" value="1"/>
</dbReference>
<evidence type="ECO:0000313" key="2">
    <source>
        <dbReference type="Proteomes" id="UP001139971"/>
    </source>
</evidence>
<dbReference type="PANTHER" id="PTHR10443:SF12">
    <property type="entry name" value="DIPEPTIDASE"/>
    <property type="match status" value="1"/>
</dbReference>
<dbReference type="GO" id="GO:0006508">
    <property type="term" value="P:proteolysis"/>
    <property type="evidence" value="ECO:0007669"/>
    <property type="project" value="InterPro"/>
</dbReference>
<dbReference type="AlphaFoldDB" id="A0A9X3YLI1"/>
<reference evidence="1" key="1">
    <citation type="submission" date="2023-02" db="EMBL/GenBank/DDBJ databases">
        <title>Tahibacter soli sp. nov. isolated from soil.</title>
        <authorList>
            <person name="Baek J.H."/>
            <person name="Lee J.K."/>
            <person name="Choi D.G."/>
            <person name="Jeon C.O."/>
        </authorList>
    </citation>
    <scope>NUCLEOTIDE SEQUENCE</scope>
    <source>
        <strain evidence="1">BL</strain>
    </source>
</reference>
<accession>A0A9X3YLI1</accession>
<dbReference type="RefSeq" id="WP_263542156.1">
    <property type="nucleotide sequence ID" value="NZ_JAOVZO020000018.1"/>
</dbReference>
<organism evidence="1 2">
    <name type="scientific">Tahibacter soli</name>
    <dbReference type="NCBI Taxonomy" id="2983605"/>
    <lineage>
        <taxon>Bacteria</taxon>
        <taxon>Pseudomonadati</taxon>
        <taxon>Pseudomonadota</taxon>
        <taxon>Gammaproteobacteria</taxon>
        <taxon>Lysobacterales</taxon>
        <taxon>Rhodanobacteraceae</taxon>
        <taxon>Tahibacter</taxon>
    </lineage>
</organism>